<proteinExistence type="inferred from homology"/>
<gene>
    <name evidence="3 5" type="primary">larC</name>
    <name evidence="5" type="ORF">IAB04_01880</name>
</gene>
<dbReference type="PANTHER" id="PTHR36566:SF1">
    <property type="entry name" value="PYRIDINIUM-3,5-BISTHIOCARBOXYLIC ACID MONONUCLEOTIDE NICKEL INSERTION PROTEIN"/>
    <property type="match status" value="1"/>
</dbReference>
<protein>
    <recommendedName>
        <fullName evidence="3">Pyridinium-3,5-bisthiocarboxylic acid mononucleotide nickel insertion protein</fullName>
        <shortName evidence="3">P2TMN nickel insertion protein</shortName>
        <ecNumber evidence="3">4.99.1.12</ecNumber>
    </recommendedName>
    <alternativeName>
        <fullName evidence="3">Nickel-pincer cofactor biosynthesis protein LarC</fullName>
    </alternativeName>
</protein>
<dbReference type="AlphaFoldDB" id="A0A9D1LUF1"/>
<evidence type="ECO:0000256" key="4">
    <source>
        <dbReference type="SAM" id="MobiDB-lite"/>
    </source>
</evidence>
<feature type="compositionally biased region" description="Basic and acidic residues" evidence="4">
    <location>
        <begin position="72"/>
        <end position="84"/>
    </location>
</feature>
<evidence type="ECO:0000256" key="2">
    <source>
        <dbReference type="ARBA" id="ARBA00023239"/>
    </source>
</evidence>
<evidence type="ECO:0000313" key="5">
    <source>
        <dbReference type="EMBL" id="HIU48092.1"/>
    </source>
</evidence>
<dbReference type="EMBL" id="DVND01000046">
    <property type="protein sequence ID" value="HIU48092.1"/>
    <property type="molecule type" value="Genomic_DNA"/>
</dbReference>
<dbReference type="GO" id="GO:0016151">
    <property type="term" value="F:nickel cation binding"/>
    <property type="evidence" value="ECO:0007669"/>
    <property type="project" value="UniProtKB-UniRule"/>
</dbReference>
<feature type="region of interest" description="Disordered" evidence="4">
    <location>
        <begin position="72"/>
        <end position="91"/>
    </location>
</feature>
<comment type="similarity">
    <text evidence="3">Belongs to the LarC family.</text>
</comment>
<dbReference type="PANTHER" id="PTHR36566">
    <property type="entry name" value="NICKEL INSERTION PROTEIN-RELATED"/>
    <property type="match status" value="1"/>
</dbReference>
<comment type="caution">
    <text evidence="5">The sequence shown here is derived from an EMBL/GenBank/DDBJ whole genome shotgun (WGS) entry which is preliminary data.</text>
</comment>
<dbReference type="InterPro" id="IPR002822">
    <property type="entry name" value="Ni_insertion"/>
</dbReference>
<evidence type="ECO:0000313" key="6">
    <source>
        <dbReference type="Proteomes" id="UP000824111"/>
    </source>
</evidence>
<dbReference type="EC" id="4.99.1.12" evidence="3"/>
<organism evidence="5 6">
    <name type="scientific">Candidatus Avimonoglobus intestinipullorum</name>
    <dbReference type="NCBI Taxonomy" id="2840699"/>
    <lineage>
        <taxon>Bacteria</taxon>
        <taxon>Bacillati</taxon>
        <taxon>Bacillota</taxon>
        <taxon>Clostridia</taxon>
        <taxon>Eubacteriales</taxon>
        <taxon>Candidatus Avimonoglobus</taxon>
    </lineage>
</organism>
<dbReference type="NCBIfam" id="TIGR00299">
    <property type="entry name" value="nickel pincer cofactor biosynthesis protein LarC"/>
    <property type="match status" value="1"/>
</dbReference>
<reference evidence="5" key="1">
    <citation type="submission" date="2020-10" db="EMBL/GenBank/DDBJ databases">
        <authorList>
            <person name="Gilroy R."/>
        </authorList>
    </citation>
    <scope>NUCLEOTIDE SEQUENCE</scope>
    <source>
        <strain evidence="5">ChiSjej4B22-9803</strain>
    </source>
</reference>
<dbReference type="HAMAP" id="MF_01074">
    <property type="entry name" value="LarC"/>
    <property type="match status" value="1"/>
</dbReference>
<evidence type="ECO:0000256" key="3">
    <source>
        <dbReference type="HAMAP-Rule" id="MF_01074"/>
    </source>
</evidence>
<keyword evidence="1 3" id="KW-0533">Nickel</keyword>
<comment type="function">
    <text evidence="3">Involved in the biosynthesis of a nickel-pincer cofactor ((SCS)Ni(II) pincer complex). Binds Ni(2+), and functions in nickel delivery to pyridinium-3,5-bisthiocarboxylic acid mononucleotide (P2TMN), to form the mature cofactor. Is thus probably required for the activation of nickel-pincer cofactor-dependent enzymes.</text>
</comment>
<dbReference type="GO" id="GO:0016829">
    <property type="term" value="F:lyase activity"/>
    <property type="evidence" value="ECO:0007669"/>
    <property type="project" value="UniProtKB-UniRule"/>
</dbReference>
<comment type="catalytic activity">
    <reaction evidence="3">
        <text>Ni(II)-pyridinium-3,5-bisthiocarboxylate mononucleotide = pyridinium-3,5-bisthiocarboxylate mononucleotide + Ni(2+)</text>
        <dbReference type="Rhea" id="RHEA:54784"/>
        <dbReference type="ChEBI" id="CHEBI:49786"/>
        <dbReference type="ChEBI" id="CHEBI:137372"/>
        <dbReference type="ChEBI" id="CHEBI:137373"/>
        <dbReference type="EC" id="4.99.1.12"/>
    </reaction>
</comment>
<dbReference type="Proteomes" id="UP000824111">
    <property type="component" value="Unassembled WGS sequence"/>
</dbReference>
<keyword evidence="2 3" id="KW-0456">Lyase</keyword>
<sequence>MKTLYIECNMGAAGDMLLSALLELHPAPDEFIKRLNGLVIPGVQVEKKTAVRCGITGTHVEVTVYGQQEDEHMHDHHHAHGQEHHHGHHHTGMHEIEHIIGHFALPEQVRSDILAVYRLIAEAESHAHGREIDQIHFHEVGTMDAVADITGVCMLLHELAPEQIIASPVHVGCGQVKCAHGILPVPAPATAYILKDVPIYGGAVHGELCTPTGAALLKHFVRTFGNMPVMNVDKIGYGMGTKEFETANCLRVMLGETAETPDQVLELCCNIDDMTAEEIGFAAEQILSIGALEVFTTPIGMKKNRPGILLTCLCRPEDKETVLAAMFRYTSTIGIREHVCSRYVLSRTEEAVETPYGTVRIKRSGGYGVERIKTEYDDIAQIAAKQNISVHEARRLVDKELG</sequence>
<accession>A0A9D1LUF1</accession>
<evidence type="ECO:0000256" key="1">
    <source>
        <dbReference type="ARBA" id="ARBA00022596"/>
    </source>
</evidence>
<reference evidence="5" key="2">
    <citation type="journal article" date="2021" name="PeerJ">
        <title>Extensive microbial diversity within the chicken gut microbiome revealed by metagenomics and culture.</title>
        <authorList>
            <person name="Gilroy R."/>
            <person name="Ravi A."/>
            <person name="Getino M."/>
            <person name="Pursley I."/>
            <person name="Horton D.L."/>
            <person name="Alikhan N.F."/>
            <person name="Baker D."/>
            <person name="Gharbi K."/>
            <person name="Hall N."/>
            <person name="Watson M."/>
            <person name="Adriaenssens E.M."/>
            <person name="Foster-Nyarko E."/>
            <person name="Jarju S."/>
            <person name="Secka A."/>
            <person name="Antonio M."/>
            <person name="Oren A."/>
            <person name="Chaudhuri R.R."/>
            <person name="La Ragione R."/>
            <person name="Hildebrand F."/>
            <person name="Pallen M.J."/>
        </authorList>
    </citation>
    <scope>NUCLEOTIDE SEQUENCE</scope>
    <source>
        <strain evidence="5">ChiSjej4B22-9803</strain>
    </source>
</reference>
<dbReference type="GO" id="GO:0051604">
    <property type="term" value="P:protein maturation"/>
    <property type="evidence" value="ECO:0007669"/>
    <property type="project" value="UniProtKB-UniRule"/>
</dbReference>
<name>A0A9D1LUF1_9FIRM</name>
<dbReference type="Gene3D" id="3.30.70.1380">
    <property type="entry name" value="Transcriptional regulatory protein pf0864 domain like"/>
    <property type="match status" value="1"/>
</dbReference>
<dbReference type="Pfam" id="PF01969">
    <property type="entry name" value="Ni_insertion"/>
    <property type="match status" value="1"/>
</dbReference>